<gene>
    <name evidence="1" type="ORF">DA803_00255</name>
</gene>
<keyword evidence="2" id="KW-1185">Reference proteome</keyword>
<organism evidence="1 2">
    <name type="scientific">[Mycoplasma] phocae</name>
    <dbReference type="NCBI Taxonomy" id="142651"/>
    <lineage>
        <taxon>Bacteria</taxon>
        <taxon>Bacillati</taxon>
        <taxon>Mycoplasmatota</taxon>
        <taxon>Mycoplasmoidales</taxon>
        <taxon>Metamycoplasmataceae</taxon>
        <taxon>Metamycoplasma</taxon>
    </lineage>
</organism>
<dbReference type="EMBL" id="CP029295">
    <property type="protein sequence ID" value="AXE60534.1"/>
    <property type="molecule type" value="Genomic_DNA"/>
</dbReference>
<dbReference type="Pfam" id="PF10896">
    <property type="entry name" value="DUF2714"/>
    <property type="match status" value="1"/>
</dbReference>
<name>A0A2Z5IPY3_9BACT</name>
<dbReference type="AlphaFoldDB" id="A0A2Z5IPY3"/>
<reference evidence="1 2" key="1">
    <citation type="submission" date="2018-05" db="EMBL/GenBank/DDBJ databases">
        <title>Annotation of the Mycoplasma phocidae genome.</title>
        <authorList>
            <person name="Brown D.R."/>
            <person name="Kutish G.F."/>
            <person name="Frasca S.Jr."/>
        </authorList>
    </citation>
    <scope>NUCLEOTIDE SEQUENCE [LARGE SCALE GENOMIC DNA]</scope>
    <source>
        <strain evidence="1 2">105</strain>
    </source>
</reference>
<sequence>MKNKAQQIKNEEIFNFYAEYEKLTQSEKFISFDKFYATILLKINENFESELFEKFKRDFQLALTNKYELIFEKFVIGFNIDLKFSVSALIPILTDKESSATLAINFAKADNPTYQEFLNLLNEKLFALIEKGFYVELFPNLVMFLADNTKTLKLFFSKKWVTTLPSKAGNNAH</sequence>
<dbReference type="InterPro" id="IPR021222">
    <property type="entry name" value="DUF2714"/>
</dbReference>
<dbReference type="OrthoDB" id="398973at2"/>
<dbReference type="RefSeq" id="WP_114190653.1">
    <property type="nucleotide sequence ID" value="NZ_CP029295.1"/>
</dbReference>
<proteinExistence type="predicted"/>
<dbReference type="KEGG" id="mpho:DA803_00255"/>
<evidence type="ECO:0008006" key="3">
    <source>
        <dbReference type="Google" id="ProtNLM"/>
    </source>
</evidence>
<dbReference type="Proteomes" id="UP000252477">
    <property type="component" value="Chromosome"/>
</dbReference>
<evidence type="ECO:0000313" key="2">
    <source>
        <dbReference type="Proteomes" id="UP000252477"/>
    </source>
</evidence>
<evidence type="ECO:0000313" key="1">
    <source>
        <dbReference type="EMBL" id="AXE60534.1"/>
    </source>
</evidence>
<accession>A0A2Z5IPY3</accession>
<protein>
    <recommendedName>
        <fullName evidence="3">DUF2714 domain-containing protein</fullName>
    </recommendedName>
</protein>